<dbReference type="GO" id="GO:0005737">
    <property type="term" value="C:cytoplasm"/>
    <property type="evidence" value="ECO:0007669"/>
    <property type="project" value="TreeGrafter"/>
</dbReference>
<dbReference type="Proteomes" id="UP000007161">
    <property type="component" value="Plasmid pMARPI01"/>
</dbReference>
<evidence type="ECO:0000313" key="12">
    <source>
        <dbReference type="EMBL" id="AEX86500.1"/>
    </source>
</evidence>
<evidence type="ECO:0000256" key="2">
    <source>
        <dbReference type="ARBA" id="ARBA00022515"/>
    </source>
</evidence>
<dbReference type="PROSITE" id="PS50880">
    <property type="entry name" value="TOPRIM"/>
    <property type="match status" value="1"/>
</dbReference>
<evidence type="ECO:0000256" key="6">
    <source>
        <dbReference type="ARBA" id="ARBA00022723"/>
    </source>
</evidence>
<dbReference type="Pfam" id="PF03796">
    <property type="entry name" value="DnaB_C"/>
    <property type="match status" value="1"/>
</dbReference>
<dbReference type="GO" id="GO:0008270">
    <property type="term" value="F:zinc ion binding"/>
    <property type="evidence" value="ECO:0007669"/>
    <property type="project" value="UniProtKB-KW"/>
</dbReference>
<dbReference type="Gene3D" id="3.90.580.10">
    <property type="entry name" value="Zinc finger, CHC2-type domain"/>
    <property type="match status" value="1"/>
</dbReference>
<keyword evidence="3" id="KW-0808">Transferase</keyword>
<dbReference type="InterPro" id="IPR027417">
    <property type="entry name" value="P-loop_NTPase"/>
</dbReference>
<dbReference type="Gene3D" id="3.40.1360.10">
    <property type="match status" value="1"/>
</dbReference>
<dbReference type="SUPFAM" id="SSF57783">
    <property type="entry name" value="Zinc beta-ribbon"/>
    <property type="match status" value="1"/>
</dbReference>
<dbReference type="PROSITE" id="PS51199">
    <property type="entry name" value="SF4_HELICASE"/>
    <property type="match status" value="1"/>
</dbReference>
<dbReference type="GO" id="GO:0003677">
    <property type="term" value="F:DNA binding"/>
    <property type="evidence" value="ECO:0007669"/>
    <property type="project" value="InterPro"/>
</dbReference>
<keyword evidence="2" id="KW-0639">Primosome</keyword>
<reference evidence="13" key="2">
    <citation type="submission" date="2012-01" db="EMBL/GenBank/DDBJ databases">
        <title>Complete sequence of plasmid of Marinitoga piezophila KA3.</title>
        <authorList>
            <person name="Lucas S."/>
            <person name="Han J."/>
            <person name="Lapidus A."/>
            <person name="Cheng J.-F."/>
            <person name="Goodwin L."/>
            <person name="Pitluck S."/>
            <person name="Peters L."/>
            <person name="Mikhailova N."/>
            <person name="Teshima H."/>
            <person name="Detter J.C."/>
            <person name="Han C."/>
            <person name="Tapia R."/>
            <person name="Land M."/>
            <person name="Hauser L."/>
            <person name="Kyrpides N."/>
            <person name="Ivanova N."/>
            <person name="Pagani I."/>
            <person name="Jebbar M."/>
            <person name="Vannier P."/>
            <person name="Oger P."/>
            <person name="Cario A."/>
            <person name="Bartlett D."/>
            <person name="Noll K.M."/>
            <person name="Woyke T."/>
        </authorList>
    </citation>
    <scope>NUCLEOTIDE SEQUENCE [LARGE SCALE GENOMIC DNA]</scope>
    <source>
        <strain evidence="13">DSM 14283 / JCM 11233 / KA3</strain>
        <plasmid evidence="13">pMARPI01</plasmid>
    </source>
</reference>
<keyword evidence="4" id="KW-0548">Nucleotidyltransferase</keyword>
<dbReference type="GO" id="GO:0006269">
    <property type="term" value="P:DNA replication, synthesis of primer"/>
    <property type="evidence" value="ECO:0007669"/>
    <property type="project" value="UniProtKB-KW"/>
</dbReference>
<keyword evidence="6" id="KW-0479">Metal-binding</keyword>
<protein>
    <submittedName>
        <fullName evidence="12">DNA primase</fullName>
    </submittedName>
</protein>
<name>H2J8G9_MARPK</name>
<dbReference type="PANTHER" id="PTHR30313:SF2">
    <property type="entry name" value="DNA PRIMASE"/>
    <property type="match status" value="1"/>
</dbReference>
<dbReference type="OrthoDB" id="2206610at2"/>
<dbReference type="GO" id="GO:0003678">
    <property type="term" value="F:DNA helicase activity"/>
    <property type="evidence" value="ECO:0007669"/>
    <property type="project" value="InterPro"/>
</dbReference>
<keyword evidence="12" id="KW-0614">Plasmid</keyword>
<keyword evidence="5" id="KW-0235">DNA replication</keyword>
<evidence type="ECO:0000256" key="1">
    <source>
        <dbReference type="ARBA" id="ARBA00022478"/>
    </source>
</evidence>
<accession>H2J8G9</accession>
<dbReference type="AlphaFoldDB" id="H2J8G9"/>
<dbReference type="EMBL" id="CP003258">
    <property type="protein sequence ID" value="AEX86500.1"/>
    <property type="molecule type" value="Genomic_DNA"/>
</dbReference>
<gene>
    <name evidence="12" type="ordered locus">Marpi_2127</name>
</gene>
<dbReference type="Pfam" id="PF13155">
    <property type="entry name" value="Toprim_2"/>
    <property type="match status" value="1"/>
</dbReference>
<dbReference type="SUPFAM" id="SSF56731">
    <property type="entry name" value="DNA primase core"/>
    <property type="match status" value="1"/>
</dbReference>
<evidence type="ECO:0000256" key="9">
    <source>
        <dbReference type="ARBA" id="ARBA00023163"/>
    </source>
</evidence>
<keyword evidence="13" id="KW-1185">Reference proteome</keyword>
<dbReference type="eggNOG" id="COG0305">
    <property type="taxonomic scope" value="Bacteria"/>
</dbReference>
<proteinExistence type="predicted"/>
<evidence type="ECO:0000256" key="3">
    <source>
        <dbReference type="ARBA" id="ARBA00022679"/>
    </source>
</evidence>
<dbReference type="InterPro" id="IPR036977">
    <property type="entry name" value="DNA_primase_Znf_CHC2"/>
</dbReference>
<geneLocation type="plasmid" evidence="12 13">
    <name>pMARPI01</name>
</geneLocation>
<dbReference type="KEGG" id="mpz:Marpi_2127"/>
<dbReference type="InterPro" id="IPR002694">
    <property type="entry name" value="Znf_CHC2"/>
</dbReference>
<dbReference type="SMART" id="SM00400">
    <property type="entry name" value="ZnF_CHCC"/>
    <property type="match status" value="1"/>
</dbReference>
<dbReference type="InterPro" id="IPR050219">
    <property type="entry name" value="DnaG_primase"/>
</dbReference>
<dbReference type="Pfam" id="PF01807">
    <property type="entry name" value="Zn_ribbon_DnaG"/>
    <property type="match status" value="1"/>
</dbReference>
<organism evidence="12 13">
    <name type="scientific">Marinitoga piezophila (strain DSM 14283 / JCM 11233 / KA3)</name>
    <dbReference type="NCBI Taxonomy" id="443254"/>
    <lineage>
        <taxon>Bacteria</taxon>
        <taxon>Thermotogati</taxon>
        <taxon>Thermotogota</taxon>
        <taxon>Thermotogae</taxon>
        <taxon>Petrotogales</taxon>
        <taxon>Petrotogaceae</taxon>
        <taxon>Marinitoga</taxon>
    </lineage>
</organism>
<evidence type="ECO:0000256" key="4">
    <source>
        <dbReference type="ARBA" id="ARBA00022695"/>
    </source>
</evidence>
<evidence type="ECO:0000256" key="8">
    <source>
        <dbReference type="ARBA" id="ARBA00022833"/>
    </source>
</evidence>
<evidence type="ECO:0000259" key="11">
    <source>
        <dbReference type="PROSITE" id="PS51199"/>
    </source>
</evidence>
<dbReference type="GO" id="GO:1990077">
    <property type="term" value="C:primosome complex"/>
    <property type="evidence" value="ECO:0007669"/>
    <property type="project" value="UniProtKB-KW"/>
</dbReference>
<sequence>MDNKEILLKINDWAEQMDLKPKLKSWKNNIIFRCPFPDHDDKNPSFNIFENQNGYLVYKCFGCGKSGSLIDFIEQFNLYDHINLKKHKKEYSKKFYDYLKARLKFEDLSDLKFFIRKFGIYENNGIAVNIKEFNDGLFKNTNEYIKRNYYDKGQRYYISKGAHKQLLFFEEVLKFFNPEDSKFSPYAILTEGMFDALSLWRIDLPAISILGSGNEKKYLEDLKKAGISILFLMFDNDKSGREKTKKFLELGLKNYDFKIYVLDIPEEFKDVNEWFMNSDIEDFFNGIREQTQMLAERNGFLVLSEISFGDYLRAENFNKRIVGLNNLVMLYDSLKNPDFISEDELNKTLAYFGIEKSKWLEKFHEIKKLKQEQKTKNKLKDFLNNIHNSIEFEDTEKIVNDIFSYALTLKKEITPKQINQKEKFLNALEQAQNRTGLLGYTSEKFSQIVYYMDGVQPGFYIIAGHPNVGKTAFTINLFLDLLKVNEELTGVYYSLDDSDLLIFNRMLATLSNLAINEIQKKIEDEEKLLRFNQAKELFFKWYDKKLFIRDISVIPDFPTLQSDIEALYSKSNGHLLVMIDGLHNLEISDKIGSLREANIIRANKIKEIVDIYNIPVFTTTELRKPENSNRKDVTMFDINETGKYAYNANLILGITEASSDKAKNPYETSTKNDENRIIDVKIKFLKNKLSWFKGDVDLKFETKKNRFYMIDNQDK</sequence>
<feature type="domain" description="SF4 helicase" evidence="11">
    <location>
        <begin position="434"/>
        <end position="714"/>
    </location>
</feature>
<reference evidence="12 13" key="1">
    <citation type="journal article" date="2012" name="J. Bacteriol.">
        <title>Complete Genome Sequence of the Thermophilic, Piezophilic, Heterotrophic Bacterium Marinitoga piezophila KA3.</title>
        <authorList>
            <person name="Lucas S."/>
            <person name="Han J."/>
            <person name="Lapidus A."/>
            <person name="Cheng J.F."/>
            <person name="Goodwin L.A."/>
            <person name="Pitluck S."/>
            <person name="Peters L."/>
            <person name="Mikhailova N."/>
            <person name="Teshima H."/>
            <person name="Detter J.C."/>
            <person name="Han C."/>
            <person name="Tapia R."/>
            <person name="Land M."/>
            <person name="Hauser L."/>
            <person name="Kyrpides N.C."/>
            <person name="Ivanova N."/>
            <person name="Pagani I."/>
            <person name="Vannier P."/>
            <person name="Oger P."/>
            <person name="Bartlett D.H."/>
            <person name="Noll K.M."/>
            <person name="Woyke T."/>
            <person name="Jebbar M."/>
        </authorList>
    </citation>
    <scope>NUCLEOTIDE SEQUENCE [LARGE SCALE GENOMIC DNA]</scope>
    <source>
        <strain evidence="13">DSM 14283 / JCM 11233 / KA3</strain>
        <plasmid evidence="12 13">pMARPI01</plasmid>
    </source>
</reference>
<evidence type="ECO:0000313" key="13">
    <source>
        <dbReference type="Proteomes" id="UP000007161"/>
    </source>
</evidence>
<keyword evidence="7" id="KW-0863">Zinc-finger</keyword>
<dbReference type="GO" id="GO:0005524">
    <property type="term" value="F:ATP binding"/>
    <property type="evidence" value="ECO:0007669"/>
    <property type="project" value="InterPro"/>
</dbReference>
<evidence type="ECO:0000256" key="7">
    <source>
        <dbReference type="ARBA" id="ARBA00022771"/>
    </source>
</evidence>
<dbReference type="HOGENOM" id="CLU_386267_0_0_0"/>
<dbReference type="SUPFAM" id="SSF52540">
    <property type="entry name" value="P-loop containing nucleoside triphosphate hydrolases"/>
    <property type="match status" value="1"/>
</dbReference>
<evidence type="ECO:0000256" key="5">
    <source>
        <dbReference type="ARBA" id="ARBA00022705"/>
    </source>
</evidence>
<dbReference type="PANTHER" id="PTHR30313">
    <property type="entry name" value="DNA PRIMASE"/>
    <property type="match status" value="1"/>
</dbReference>
<dbReference type="InterPro" id="IPR006171">
    <property type="entry name" value="TOPRIM_dom"/>
</dbReference>
<dbReference type="eggNOG" id="COG0358">
    <property type="taxonomic scope" value="Bacteria"/>
</dbReference>
<dbReference type="GO" id="GO:0003899">
    <property type="term" value="F:DNA-directed RNA polymerase activity"/>
    <property type="evidence" value="ECO:0007669"/>
    <property type="project" value="InterPro"/>
</dbReference>
<dbReference type="Gene3D" id="3.40.50.300">
    <property type="entry name" value="P-loop containing nucleotide triphosphate hydrolases"/>
    <property type="match status" value="1"/>
</dbReference>
<keyword evidence="9" id="KW-0804">Transcription</keyword>
<dbReference type="GO" id="GO:0000428">
    <property type="term" value="C:DNA-directed RNA polymerase complex"/>
    <property type="evidence" value="ECO:0007669"/>
    <property type="project" value="UniProtKB-KW"/>
</dbReference>
<dbReference type="RefSeq" id="WP_014293690.1">
    <property type="nucleotide sequence ID" value="NC_016748.1"/>
</dbReference>
<feature type="domain" description="Toprim" evidence="10">
    <location>
        <begin position="185"/>
        <end position="267"/>
    </location>
</feature>
<dbReference type="InterPro" id="IPR007694">
    <property type="entry name" value="DNA_helicase_DnaB-like_C"/>
</dbReference>
<evidence type="ECO:0000259" key="10">
    <source>
        <dbReference type="PROSITE" id="PS50880"/>
    </source>
</evidence>
<keyword evidence="8" id="KW-0862">Zinc</keyword>
<keyword evidence="1" id="KW-0240">DNA-directed RNA polymerase</keyword>